<reference evidence="1 2" key="1">
    <citation type="submission" date="2019-09" db="EMBL/GenBank/DDBJ databases">
        <title>YIM 48816 draft genome.</title>
        <authorList>
            <person name="Jiang L."/>
        </authorList>
    </citation>
    <scope>NUCLEOTIDE SEQUENCE [LARGE SCALE GENOMIC DNA]</scope>
    <source>
        <strain evidence="1 2">YIM 48816</strain>
    </source>
</reference>
<dbReference type="EMBL" id="VZZK01000004">
    <property type="protein sequence ID" value="KAB1080596.1"/>
    <property type="molecule type" value="Genomic_DNA"/>
</dbReference>
<organism evidence="1 2">
    <name type="scientific">Methylobacterium soli</name>
    <dbReference type="NCBI Taxonomy" id="553447"/>
    <lineage>
        <taxon>Bacteria</taxon>
        <taxon>Pseudomonadati</taxon>
        <taxon>Pseudomonadota</taxon>
        <taxon>Alphaproteobacteria</taxon>
        <taxon>Hyphomicrobiales</taxon>
        <taxon>Methylobacteriaceae</taxon>
        <taxon>Methylobacterium</taxon>
    </lineage>
</organism>
<gene>
    <name evidence="1" type="ORF">F6X53_05245</name>
</gene>
<dbReference type="RefSeq" id="WP_150997911.1">
    <property type="nucleotide sequence ID" value="NZ_VZZK01000004.1"/>
</dbReference>
<evidence type="ECO:0000313" key="1">
    <source>
        <dbReference type="EMBL" id="KAB1080596.1"/>
    </source>
</evidence>
<accession>A0A6L3T1S3</accession>
<dbReference type="Proteomes" id="UP000474159">
    <property type="component" value="Unassembled WGS sequence"/>
</dbReference>
<sequence>MIGQNNIETLVVLQPIAVDTASPDRDGMLVMANGLLVGVLVRLDTPEHESFGGWFMEAGLGRLAGLRIPAFDTLEDATRWLRRHLKP</sequence>
<dbReference type="OrthoDB" id="8019608at2"/>
<name>A0A6L3T1S3_9HYPH</name>
<proteinExistence type="predicted"/>
<comment type="caution">
    <text evidence="1">The sequence shown here is derived from an EMBL/GenBank/DDBJ whole genome shotgun (WGS) entry which is preliminary data.</text>
</comment>
<keyword evidence="2" id="KW-1185">Reference proteome</keyword>
<dbReference type="AlphaFoldDB" id="A0A6L3T1S3"/>
<evidence type="ECO:0000313" key="2">
    <source>
        <dbReference type="Proteomes" id="UP000474159"/>
    </source>
</evidence>
<protein>
    <submittedName>
        <fullName evidence="1">Uncharacterized protein</fullName>
    </submittedName>
</protein>